<dbReference type="PANTHER" id="PTHR33164">
    <property type="entry name" value="TRANSCRIPTIONAL REGULATOR, MARR FAMILY"/>
    <property type="match status" value="1"/>
</dbReference>
<dbReference type="GO" id="GO:0006950">
    <property type="term" value="P:response to stress"/>
    <property type="evidence" value="ECO:0007669"/>
    <property type="project" value="TreeGrafter"/>
</dbReference>
<evidence type="ECO:0000259" key="1">
    <source>
        <dbReference type="PROSITE" id="PS50995"/>
    </source>
</evidence>
<organism evidence="2">
    <name type="scientific">OCS116 cluster bacterium</name>
    <dbReference type="NCBI Taxonomy" id="2030921"/>
    <lineage>
        <taxon>Bacteria</taxon>
        <taxon>Pseudomonadati</taxon>
        <taxon>Pseudomonadota</taxon>
        <taxon>Alphaproteobacteria</taxon>
        <taxon>OCS116 cluster</taxon>
    </lineage>
</organism>
<dbReference type="InterPro" id="IPR000835">
    <property type="entry name" value="HTH_MarR-typ"/>
</dbReference>
<reference key="1">
    <citation type="submission" date="2017-08" db="EMBL/GenBank/DDBJ databases">
        <title>A dynamic microbial community with high functional redundancy inhabits the cold, oxic subseafloor aquifer.</title>
        <authorList>
            <person name="Tully B.J."/>
            <person name="Wheat C.G."/>
            <person name="Glazer B.T."/>
            <person name="Huber J.A."/>
        </authorList>
    </citation>
    <scope>NUCLEOTIDE SEQUENCE [LARGE SCALE GENOMIC DNA]</scope>
</reference>
<dbReference type="PANTHER" id="PTHR33164:SF104">
    <property type="entry name" value="TRANSCRIPTIONAL REGULATORY PROTEIN"/>
    <property type="match status" value="1"/>
</dbReference>
<sequence length="148" mass="17136">MIMDKMTDHKNPKTCQAWARLMRVSGKLLQDIEADLKAANLPPLGWYDVLLEVRNAEPKWLRPVDIQEKMLIQQYNISRLIERLVKEGLVIRKSCDCDKRGQYIVLEPAGNDILDKMWPIYKAAIDKHFGDKLNVAEIDSLTQILSKF</sequence>
<gene>
    <name evidence="2" type="ORF">COB13_17320</name>
</gene>
<comment type="caution">
    <text evidence="2">The sequence shown here is derived from an EMBL/GenBank/DDBJ whole genome shotgun (WGS) entry which is preliminary data.</text>
</comment>
<dbReference type="EMBL" id="NVUS01000041">
    <property type="protein sequence ID" value="PCI96578.1"/>
    <property type="molecule type" value="Genomic_DNA"/>
</dbReference>
<reference evidence="2" key="2">
    <citation type="journal article" date="2018" name="ISME J.">
        <title>A dynamic microbial community with high functional redundancy inhabits the cold, oxic subseafloor aquifer.</title>
        <authorList>
            <person name="Tully B.J."/>
            <person name="Wheat C.G."/>
            <person name="Glazer B.T."/>
            <person name="Huber J.A."/>
        </authorList>
    </citation>
    <scope>NUCLEOTIDE SEQUENCE</scope>
    <source>
        <strain evidence="2">NORP83</strain>
    </source>
</reference>
<accession>A0A2A4YP13</accession>
<dbReference type="SUPFAM" id="SSF46785">
    <property type="entry name" value="Winged helix' DNA-binding domain"/>
    <property type="match status" value="1"/>
</dbReference>
<dbReference type="GO" id="GO:0003700">
    <property type="term" value="F:DNA-binding transcription factor activity"/>
    <property type="evidence" value="ECO:0007669"/>
    <property type="project" value="InterPro"/>
</dbReference>
<feature type="domain" description="HTH marR-type" evidence="1">
    <location>
        <begin position="14"/>
        <end position="148"/>
    </location>
</feature>
<dbReference type="PROSITE" id="PS50995">
    <property type="entry name" value="HTH_MARR_2"/>
    <property type="match status" value="1"/>
</dbReference>
<dbReference type="Gene3D" id="1.10.10.10">
    <property type="entry name" value="Winged helix-like DNA-binding domain superfamily/Winged helix DNA-binding domain"/>
    <property type="match status" value="1"/>
</dbReference>
<dbReference type="InterPro" id="IPR036390">
    <property type="entry name" value="WH_DNA-bd_sf"/>
</dbReference>
<dbReference type="InterPro" id="IPR039422">
    <property type="entry name" value="MarR/SlyA-like"/>
</dbReference>
<evidence type="ECO:0000313" key="2">
    <source>
        <dbReference type="EMBL" id="PCI96578.1"/>
    </source>
</evidence>
<protein>
    <submittedName>
        <fullName evidence="2">MarR family transcriptional regulator</fullName>
    </submittedName>
</protein>
<name>A0A2A4YP13_9PROT</name>
<dbReference type="InterPro" id="IPR036388">
    <property type="entry name" value="WH-like_DNA-bd_sf"/>
</dbReference>
<dbReference type="AlphaFoldDB" id="A0A2A4YP13"/>
<dbReference type="PRINTS" id="PR00598">
    <property type="entry name" value="HTHMARR"/>
</dbReference>
<proteinExistence type="predicted"/>
<dbReference type="Pfam" id="PF12802">
    <property type="entry name" value="MarR_2"/>
    <property type="match status" value="1"/>
</dbReference>